<protein>
    <recommendedName>
        <fullName evidence="4">DEP domain-containing protein</fullName>
    </recommendedName>
</protein>
<dbReference type="EMBL" id="KL363254">
    <property type="protein sequence ID" value="KFD50358.1"/>
    <property type="molecule type" value="Genomic_DNA"/>
</dbReference>
<dbReference type="PANTHER" id="PTHR16206">
    <property type="entry name" value="DEP DOMAIN-CONTAINING"/>
    <property type="match status" value="1"/>
</dbReference>
<proteinExistence type="predicted"/>
<dbReference type="Proteomes" id="UP000030764">
    <property type="component" value="Unassembled WGS sequence"/>
</dbReference>
<dbReference type="AlphaFoldDB" id="A0A085N7D7"/>
<gene>
    <name evidence="1" type="ORF">M513_08740</name>
    <name evidence="2" type="ORF">M514_08740</name>
</gene>
<evidence type="ECO:0000313" key="2">
    <source>
        <dbReference type="EMBL" id="KFD65383.1"/>
    </source>
</evidence>
<evidence type="ECO:0000313" key="3">
    <source>
        <dbReference type="Proteomes" id="UP000030764"/>
    </source>
</evidence>
<dbReference type="EMBL" id="KL367539">
    <property type="protein sequence ID" value="KFD65383.1"/>
    <property type="molecule type" value="Genomic_DNA"/>
</dbReference>
<evidence type="ECO:0008006" key="4">
    <source>
        <dbReference type="Google" id="ProtNLM"/>
    </source>
</evidence>
<accession>A0A085N7D7</accession>
<sequence>MNDNSNFCLFETPRQPFKKKTNSKWNDVIKELRVVLEGMKNEITANGKTGGCPHSNGRHHCWGTEPSPSVKAALRQIEDNCAATWSATMQCQVLSPDCSSCKSNSPFYRIGSNEPNAPSKKTSDVQKRMEINSQTGAIEANSPIIPKSCQTQWIDIAGPIFEDSSNSSQVSLAGDYIGRSRMRDDALKKLLQILNIEVLEGILRAKDRIDGLCSPQHSFLPSILKLGREKQLSSAQYMKDKEIRSFEFRHANSPYQFNDAWMDLAISCLGRVKTKILLGISNQPDLPHARKYIYDQVKRFYEQLTSEERLIPSEYVPIIVAITKLLFNESGRCNEQAIEASQLLLVLLRDDYRERLMELLRFMHYVAAKEDDLLSQSTTNENIVVKDLLSIVVKAKSESQREVRFWLRFVVKNFDSISRALRLFESDIFERAILSSEAEFCRTVKMGEYEQQTAAVSEKELVKMVITVMRSDALSHTEKVRWLSKFKQEYPQLYKSRFPFLEERFSKTRIFST</sequence>
<organism evidence="2">
    <name type="scientific">Trichuris suis</name>
    <name type="common">pig whipworm</name>
    <dbReference type="NCBI Taxonomy" id="68888"/>
    <lineage>
        <taxon>Eukaryota</taxon>
        <taxon>Metazoa</taxon>
        <taxon>Ecdysozoa</taxon>
        <taxon>Nematoda</taxon>
        <taxon>Enoplea</taxon>
        <taxon>Dorylaimia</taxon>
        <taxon>Trichinellida</taxon>
        <taxon>Trichuridae</taxon>
        <taxon>Trichuris</taxon>
    </lineage>
</organism>
<reference evidence="2 3" key="1">
    <citation type="journal article" date="2014" name="Nat. Genet.">
        <title>Genome and transcriptome of the porcine whipworm Trichuris suis.</title>
        <authorList>
            <person name="Jex A.R."/>
            <person name="Nejsum P."/>
            <person name="Schwarz E.M."/>
            <person name="Hu L."/>
            <person name="Young N.D."/>
            <person name="Hall R.S."/>
            <person name="Korhonen P.K."/>
            <person name="Liao S."/>
            <person name="Thamsborg S."/>
            <person name="Xia J."/>
            <person name="Xu P."/>
            <person name="Wang S."/>
            <person name="Scheerlinck J.P."/>
            <person name="Hofmann A."/>
            <person name="Sternberg P.W."/>
            <person name="Wang J."/>
            <person name="Gasser R.B."/>
        </authorList>
    </citation>
    <scope>NUCLEOTIDE SEQUENCE [LARGE SCALE GENOMIC DNA]</scope>
    <source>
        <strain evidence="2">DCEP-RM93F</strain>
        <strain evidence="1">DCEP-RM93M</strain>
    </source>
</reference>
<dbReference type="Proteomes" id="UP000030758">
    <property type="component" value="Unassembled WGS sequence"/>
</dbReference>
<dbReference type="PANTHER" id="PTHR16206:SF19">
    <property type="entry name" value="DEP DOMAIN-CONTAINING PROTEIN"/>
    <property type="match status" value="1"/>
</dbReference>
<keyword evidence="3" id="KW-1185">Reference proteome</keyword>
<name>A0A085N7D7_9BILA</name>
<evidence type="ECO:0000313" key="1">
    <source>
        <dbReference type="EMBL" id="KFD50358.1"/>
    </source>
</evidence>